<evidence type="ECO:0000313" key="2">
    <source>
        <dbReference type="Proteomes" id="UP000885826"/>
    </source>
</evidence>
<reference evidence="1" key="1">
    <citation type="journal article" date="2020" name="mSystems">
        <title>Genome- and Community-Level Interaction Insights into Carbon Utilization and Element Cycling Functions of Hydrothermarchaeota in Hydrothermal Sediment.</title>
        <authorList>
            <person name="Zhou Z."/>
            <person name="Liu Y."/>
            <person name="Xu W."/>
            <person name="Pan J."/>
            <person name="Luo Z.H."/>
            <person name="Li M."/>
        </authorList>
    </citation>
    <scope>NUCLEOTIDE SEQUENCE</scope>
    <source>
        <strain evidence="1">HyVt-388</strain>
    </source>
</reference>
<gene>
    <name evidence="1" type="ORF">ENI34_03015</name>
</gene>
<dbReference type="AlphaFoldDB" id="A0A9C9EM65"/>
<dbReference type="EMBL" id="DRIG01000032">
    <property type="protein sequence ID" value="HEC78096.1"/>
    <property type="molecule type" value="Genomic_DNA"/>
</dbReference>
<protein>
    <submittedName>
        <fullName evidence="1">Uncharacterized protein</fullName>
    </submittedName>
</protein>
<evidence type="ECO:0000313" key="1">
    <source>
        <dbReference type="EMBL" id="HEC78096.1"/>
    </source>
</evidence>
<comment type="caution">
    <text evidence="1">The sequence shown here is derived from an EMBL/GenBank/DDBJ whole genome shotgun (WGS) entry which is preliminary data.</text>
</comment>
<sequence>MQKIFGTILLMAFVFIFCGAPPEDRGAETKTGVKTEETGQDIIYQKLSESEIQRFIKVYPIARTEIEKAGKRLDLKKADSPLQGFSNLAALNKEIAGLDAKMRAAGMSWEEFWPVFSKTWFAVIAVKMGDKMDKSAAEMEKQLKDPKIPEAQKKLFKEVLENLKKTREMYAKVPQENKDLVEKYWDQLSGLFDID</sequence>
<accession>A0A9C9EM65</accession>
<proteinExistence type="predicted"/>
<name>A0A9C9EM65_UNCW3</name>
<organism evidence="1 2">
    <name type="scientific">candidate division WOR-3 bacterium</name>
    <dbReference type="NCBI Taxonomy" id="2052148"/>
    <lineage>
        <taxon>Bacteria</taxon>
        <taxon>Bacteria division WOR-3</taxon>
    </lineage>
</organism>
<dbReference type="Proteomes" id="UP000885826">
    <property type="component" value="Unassembled WGS sequence"/>
</dbReference>